<evidence type="ECO:0000256" key="3">
    <source>
        <dbReference type="SAM" id="MobiDB-lite"/>
    </source>
</evidence>
<keyword evidence="2" id="KW-0560">Oxidoreductase</keyword>
<dbReference type="EMBL" id="CP120863">
    <property type="protein sequence ID" value="WFE89230.1"/>
    <property type="molecule type" value="Genomic_DNA"/>
</dbReference>
<feature type="domain" description="Aldehyde oxidase/xanthine dehydrogenase a/b hammerhead" evidence="4">
    <location>
        <begin position="40"/>
        <end position="150"/>
    </location>
</feature>
<dbReference type="SUPFAM" id="SSF54665">
    <property type="entry name" value="CO dehydrogenase molybdoprotein N-domain-like"/>
    <property type="match status" value="1"/>
</dbReference>
<reference evidence="5 6" key="1">
    <citation type="submission" date="2023-03" db="EMBL/GenBank/DDBJ databases">
        <title>Roseibium porphyridii sp. nov. and Roseibium rhodosorbium sp. nov. isolated from marine algae, Porphyridium cruentum and Rhodosorus marinus, respectively.</title>
        <authorList>
            <person name="Lee M.W."/>
            <person name="Choi B.J."/>
            <person name="Lee J.K."/>
            <person name="Choi D.G."/>
            <person name="Baek J.H."/>
            <person name="Bayburt H."/>
            <person name="Kim J.M."/>
            <person name="Han D.M."/>
            <person name="Kim K.H."/>
            <person name="Jeon C.O."/>
        </authorList>
    </citation>
    <scope>NUCLEOTIDE SEQUENCE [LARGE SCALE GENOMIC DNA]</scope>
    <source>
        <strain evidence="5 6">KMA01</strain>
    </source>
</reference>
<feature type="region of interest" description="Disordered" evidence="3">
    <location>
        <begin position="1"/>
        <end position="21"/>
    </location>
</feature>
<evidence type="ECO:0000256" key="2">
    <source>
        <dbReference type="ARBA" id="ARBA00023002"/>
    </source>
</evidence>
<keyword evidence="6" id="KW-1185">Reference proteome</keyword>
<dbReference type="Gene3D" id="3.30.365.10">
    <property type="entry name" value="Aldehyde oxidase/xanthine dehydrogenase, molybdopterin binding domain"/>
    <property type="match status" value="4"/>
</dbReference>
<dbReference type="SMART" id="SM01008">
    <property type="entry name" value="Ald_Xan_dh_C"/>
    <property type="match status" value="1"/>
</dbReference>
<dbReference type="InterPro" id="IPR000674">
    <property type="entry name" value="Ald_Oxase/Xan_DH_a/b"/>
</dbReference>
<dbReference type="InterPro" id="IPR008274">
    <property type="entry name" value="AldOxase/xan_DH_MoCoBD1"/>
</dbReference>
<name>A0ABY8F1B2_9HYPH</name>
<dbReference type="Pfam" id="PF01315">
    <property type="entry name" value="Ald_Xan_dh_C"/>
    <property type="match status" value="1"/>
</dbReference>
<dbReference type="Pfam" id="PF20256">
    <property type="entry name" value="MoCoBD_2"/>
    <property type="match status" value="1"/>
</dbReference>
<organism evidence="5 6">
    <name type="scientific">Roseibium porphyridii</name>
    <dbReference type="NCBI Taxonomy" id="2866279"/>
    <lineage>
        <taxon>Bacteria</taxon>
        <taxon>Pseudomonadati</taxon>
        <taxon>Pseudomonadota</taxon>
        <taxon>Alphaproteobacteria</taxon>
        <taxon>Hyphomicrobiales</taxon>
        <taxon>Stappiaceae</taxon>
        <taxon>Roseibium</taxon>
    </lineage>
</organism>
<dbReference type="InterPro" id="IPR036856">
    <property type="entry name" value="Ald_Oxase/Xan_DH_a/b_sf"/>
</dbReference>
<dbReference type="InterPro" id="IPR037165">
    <property type="entry name" value="AldOxase/xan_DH_Mopterin-bd_sf"/>
</dbReference>
<dbReference type="Proteomes" id="UP001209803">
    <property type="component" value="Chromosome"/>
</dbReference>
<evidence type="ECO:0000256" key="1">
    <source>
        <dbReference type="ARBA" id="ARBA00022505"/>
    </source>
</evidence>
<evidence type="ECO:0000313" key="6">
    <source>
        <dbReference type="Proteomes" id="UP001209803"/>
    </source>
</evidence>
<protein>
    <submittedName>
        <fullName evidence="5">Xanthine dehydrogenase family protein molybdopterin-binding subunit</fullName>
    </submittedName>
</protein>
<dbReference type="PANTHER" id="PTHR11908">
    <property type="entry name" value="XANTHINE DEHYDROGENASE"/>
    <property type="match status" value="1"/>
</dbReference>
<proteinExistence type="predicted"/>
<dbReference type="PANTHER" id="PTHR11908:SF132">
    <property type="entry name" value="ALDEHYDE OXIDASE 1-RELATED"/>
    <property type="match status" value="1"/>
</dbReference>
<dbReference type="InterPro" id="IPR046867">
    <property type="entry name" value="AldOxase/xan_DH_MoCoBD2"/>
</dbReference>
<dbReference type="Pfam" id="PF02738">
    <property type="entry name" value="MoCoBD_1"/>
    <property type="match status" value="1"/>
</dbReference>
<keyword evidence="1" id="KW-0500">Molybdenum</keyword>
<dbReference type="InterPro" id="IPR016208">
    <property type="entry name" value="Ald_Oxase/xanthine_DH-like"/>
</dbReference>
<evidence type="ECO:0000313" key="5">
    <source>
        <dbReference type="EMBL" id="WFE89230.1"/>
    </source>
</evidence>
<accession>A0ABY8F1B2</accession>
<dbReference type="RefSeq" id="WP_265680540.1">
    <property type="nucleotide sequence ID" value="NZ_CP120863.1"/>
</dbReference>
<dbReference type="Gene3D" id="3.90.1170.50">
    <property type="entry name" value="Aldehyde oxidase/xanthine dehydrogenase, a/b hammerhead"/>
    <property type="match status" value="1"/>
</dbReference>
<sequence length="827" mass="89539">MASHLDNNVIPPSRQRELPRQGLTWIGQSMKRVEDPRILSGKGGYIDDVVVPGMAHAAMVSSPHAHARIVSIDTSKAKALPGVIGVYTGEDLASVVDPCPSFASPPVPQHAMVIDKVRHVGEVVAAVVAEDRYIAEDAAELVEVTYEVLPANVDIEASLEATGDAVIHPDDRESNCALDESFKFGSVDEDFAGADRIIKRRLRWNRSSAQAIETCGVVADYDAFKGGFTIHANTNFYNFIPFVIGGSLRVSPGELRIIPVLAGGSFGSKVFIHKIIILTAGLARLAGVPVKYIEDRLEHFTNCDSHGSDRLYDAELAVMNDGTFKSMRFTVLDDYGAYLQFGVGTHGNAMAQVTGPYQIPSFGMRVIAVLTNKCQQGPYRGFGSEVTNWVMERMVDAAAEELGRDGVELREQNMIQPDQFPYMISTGNIYDSGNFQAVLSEAKQLFDYDAWHTKAAEMRAQGRCVGIGLATCMERSVYGPTEWWSLNNKETPGFTLTSTPEGISARIDPSGKLFVTLNSPMVGNSPETVVTQVLAERLTIAPEDVVINYADSQSGFNGVGPQGSRFTAMIAGACVSASIKLEERLLRFGASMLQRRPEDLELRNGSVGVKGVPDQEKSFAEIALTSSFFRLSFPDEEVFDSGLETTAVYDHPVSTDPDPDRKHLGIFYPIVGHICHIVAVEVDPGTGKVEILDYAAVHDNGTIVNPRTLGGQVWGGTANGIGSTLFEQFVYDRDGQFTNPNFAEFAMPTANEMPRNFKLGHIETPSPFTEYGIKGGGEGGRLGAPSALTTAIEDALSSFGVTISTLPVTPPILRGLIREREQAVAAE</sequence>
<gene>
    <name evidence="5" type="ORF">K1718_24235</name>
</gene>
<dbReference type="SUPFAM" id="SSF56003">
    <property type="entry name" value="Molybdenum cofactor-binding domain"/>
    <property type="match status" value="1"/>
</dbReference>
<evidence type="ECO:0000259" key="4">
    <source>
        <dbReference type="SMART" id="SM01008"/>
    </source>
</evidence>